<dbReference type="STRING" id="573063.Metin_0589"/>
<dbReference type="NCBIfam" id="TIGR01922">
    <property type="entry name" value="purO_arch"/>
    <property type="match status" value="1"/>
</dbReference>
<protein>
    <recommendedName>
        <fullName evidence="3 4">IMP cyclohydrolase</fullName>
        <ecNumber evidence="3 4">3.5.4.10</ecNumber>
    </recommendedName>
    <alternativeName>
        <fullName evidence="3">IMP synthase</fullName>
    </alternativeName>
    <alternativeName>
        <fullName evidence="3">Inosinicase</fullName>
    </alternativeName>
</protein>
<comment type="similarity">
    <text evidence="3">Belongs to the archaeal IMP cyclohydrolase family.</text>
</comment>
<reference evidence="6" key="1">
    <citation type="submission" date="2010-04" db="EMBL/GenBank/DDBJ databases">
        <title>Complete sequence of Methanocaldococcus infernus ME.</title>
        <authorList>
            <consortium name="US DOE Joint Genome Institute"/>
            <person name="Lucas S."/>
            <person name="Copeland A."/>
            <person name="Lapidus A."/>
            <person name="Cheng J.-F."/>
            <person name="Bruce D."/>
            <person name="Goodwin L."/>
            <person name="Pitluck S."/>
            <person name="Munk A.C."/>
            <person name="Detter J.C."/>
            <person name="Han C."/>
            <person name="Tapia R."/>
            <person name="Land M."/>
            <person name="Hauser L."/>
            <person name="Kyrpides N."/>
            <person name="Mikhailova N."/>
            <person name="Sieprawska-Lupa M."/>
            <person name="Whitman W.B."/>
            <person name="Woyke T."/>
        </authorList>
    </citation>
    <scope>NUCLEOTIDE SEQUENCE [LARGE SCALE GENOMIC DNA]</scope>
    <source>
        <strain evidence="6">ME</strain>
    </source>
</reference>
<dbReference type="InterPro" id="IPR036795">
    <property type="entry name" value="IMP_cyclohydrolase-like_sf"/>
</dbReference>
<dbReference type="EC" id="3.5.4.10" evidence="3 4"/>
<dbReference type="HOGENOM" id="CLU_1352116_0_0_2"/>
<evidence type="ECO:0000256" key="2">
    <source>
        <dbReference type="ARBA" id="ARBA00022801"/>
    </source>
</evidence>
<dbReference type="AlphaFoldDB" id="D5VRQ5"/>
<dbReference type="EMBL" id="CP002009">
    <property type="protein sequence ID" value="ADG13258.1"/>
    <property type="molecule type" value="Genomic_DNA"/>
</dbReference>
<evidence type="ECO:0000313" key="6">
    <source>
        <dbReference type="EMBL" id="ADG13258.1"/>
    </source>
</evidence>
<feature type="domain" description="Inosine monophosphate cyclohydrolase-like" evidence="5">
    <location>
        <begin position="2"/>
        <end position="189"/>
    </location>
</feature>
<keyword evidence="1 3" id="KW-0658">Purine biosynthesis</keyword>
<comment type="catalytic activity">
    <reaction evidence="3">
        <text>IMP + H2O = 5-formamido-1-(5-phospho-D-ribosyl)imidazole-4-carboxamide</text>
        <dbReference type="Rhea" id="RHEA:18445"/>
        <dbReference type="ChEBI" id="CHEBI:15377"/>
        <dbReference type="ChEBI" id="CHEBI:58053"/>
        <dbReference type="ChEBI" id="CHEBI:58467"/>
        <dbReference type="EC" id="3.5.4.10"/>
    </reaction>
</comment>
<dbReference type="InterPro" id="IPR020600">
    <property type="entry name" value="IMP_cyclohydrolase-like"/>
</dbReference>
<evidence type="ECO:0000256" key="1">
    <source>
        <dbReference type="ARBA" id="ARBA00022755"/>
    </source>
</evidence>
<dbReference type="OrthoDB" id="92928at2157"/>
<comment type="pathway">
    <text evidence="3">Purine metabolism; IMP biosynthesis via de novo pathway; IMP from 5-formamido-1-(5-phospho-D-ribosyl)imidazole-4-carboxamide: step 1/1.</text>
</comment>
<dbReference type="PIRSF" id="PIRSF004866">
    <property type="entry name" value="IMP_cclhdr_arch"/>
    <property type="match status" value="1"/>
</dbReference>
<dbReference type="eggNOG" id="arCOG04727">
    <property type="taxonomic scope" value="Archaea"/>
</dbReference>
<comment type="function">
    <text evidence="3">Catalyzes the cyclization of 5-formylamidoimidazole-4-carboxamide ribonucleotide to IMP.</text>
</comment>
<dbReference type="HAMAP" id="MF_00705">
    <property type="entry name" value="IMP_cyclohydrol"/>
    <property type="match status" value="1"/>
</dbReference>
<keyword evidence="2 3" id="KW-0378">Hydrolase</keyword>
<evidence type="ECO:0000259" key="5">
    <source>
        <dbReference type="Pfam" id="PF07826"/>
    </source>
</evidence>
<dbReference type="InterPro" id="IPR010191">
    <property type="entry name" value="IMP_cyclohydrolase"/>
</dbReference>
<dbReference type="Pfam" id="PF07826">
    <property type="entry name" value="IMP_cyclohyd"/>
    <property type="match status" value="1"/>
</dbReference>
<dbReference type="Gene3D" id="3.60.20.20">
    <property type="entry name" value="Inosine monophosphate cyclohydrolase-like"/>
    <property type="match status" value="1"/>
</dbReference>
<dbReference type="UniPathway" id="UPA00074">
    <property type="reaction ID" value="UER00135"/>
</dbReference>
<keyword evidence="7" id="KW-1185">Reference proteome</keyword>
<organism evidence="6 7">
    <name type="scientific">Methanocaldococcus infernus (strain DSM 11812 / JCM 15783 / ME)</name>
    <dbReference type="NCBI Taxonomy" id="573063"/>
    <lineage>
        <taxon>Archaea</taxon>
        <taxon>Methanobacteriati</taxon>
        <taxon>Methanobacteriota</taxon>
        <taxon>Methanomada group</taxon>
        <taxon>Methanococci</taxon>
        <taxon>Methanococcales</taxon>
        <taxon>Methanocaldococcaceae</taxon>
        <taxon>Methanocaldococcus</taxon>
    </lineage>
</organism>
<evidence type="ECO:0000256" key="4">
    <source>
        <dbReference type="NCBIfam" id="TIGR01922"/>
    </source>
</evidence>
<accession>D5VRQ5</accession>
<dbReference type="GO" id="GO:0006189">
    <property type="term" value="P:'de novo' IMP biosynthetic process"/>
    <property type="evidence" value="ECO:0007669"/>
    <property type="project" value="UniProtKB-UniRule"/>
</dbReference>
<dbReference type="NCBIfam" id="NF003167">
    <property type="entry name" value="PRK04151.1"/>
    <property type="match status" value="1"/>
</dbReference>
<evidence type="ECO:0000313" key="7">
    <source>
        <dbReference type="Proteomes" id="UP000002061"/>
    </source>
</evidence>
<gene>
    <name evidence="3" type="primary">purO</name>
    <name evidence="6" type="ordered locus">Metin_0589</name>
</gene>
<dbReference type="KEGG" id="mif:Metin_0589"/>
<dbReference type="RefSeq" id="WP_013100004.1">
    <property type="nucleotide sequence ID" value="NC_014122.1"/>
</dbReference>
<name>D5VRQ5_METIM</name>
<dbReference type="GeneID" id="9131596"/>
<sequence>MYIGRFLVVGKTPSGESFVAYRVSSRSFPNRVAKIVDNKVYILPKDPEEVLKNPYISYCCLRVEDKTVVAGNGSHVDFIAEKLIYGKRDALAYPLLALDYEKDEYRTPRIATVVDKEECYLGYIKDDELAIKKVSLNNGEGIYLGVYNSCKIDESQKIGIPYNKAEEIAKYILNYKFSHPVVCVVAVIYNEYIDIKIAP</sequence>
<dbReference type="GO" id="GO:0003937">
    <property type="term" value="F:IMP cyclohydrolase activity"/>
    <property type="evidence" value="ECO:0007669"/>
    <property type="project" value="UniProtKB-UniRule"/>
</dbReference>
<dbReference type="SUPFAM" id="SSF75569">
    <property type="entry name" value="Archaeal IMP cyclohydrolase PurO"/>
    <property type="match status" value="1"/>
</dbReference>
<evidence type="ECO:0000256" key="3">
    <source>
        <dbReference type="HAMAP-Rule" id="MF_00705"/>
    </source>
</evidence>
<proteinExistence type="inferred from homology"/>
<dbReference type="Proteomes" id="UP000002061">
    <property type="component" value="Chromosome"/>
</dbReference>